<evidence type="ECO:0000256" key="5">
    <source>
        <dbReference type="ARBA" id="ARBA00023136"/>
    </source>
</evidence>
<dbReference type="Gene3D" id="1.20.1510.10">
    <property type="entry name" value="Cation efflux protein transmembrane domain"/>
    <property type="match status" value="1"/>
</dbReference>
<sequence length="324" mass="35964">MIYPLILSKFKECLNMKNTDSNTDREKIRAANISIASNLILTLLKFIVGFATGAISIISEALHSLMDLLASLIARYAVGQSSKPPDEEHRYGHGKIEDVSALIEGMLIIFAVIFILYEASSRISGIISGGKFEVEIIWAGIAVMLIAAVVNFFVSRYLHSIARKTNSSALESDSLHLRIDVYTAFGVFLGLVIVEFTKIWILDSIIAIGVAIIIIRAAVRMMLKSGKNLMDIKLPKDEEDKIIAILDSHKEKFINYHKLRTRSSGAEKYIDVHIVFPKQISVEESHGIAGHIKSDIIEKIGKINVIVHIEPCNGKCEICENKCK</sequence>
<dbReference type="GO" id="GO:0015086">
    <property type="term" value="F:cadmium ion transmembrane transporter activity"/>
    <property type="evidence" value="ECO:0007669"/>
    <property type="project" value="TreeGrafter"/>
</dbReference>
<dbReference type="InterPro" id="IPR036837">
    <property type="entry name" value="Cation_efflux_CTD_sf"/>
</dbReference>
<dbReference type="InterPro" id="IPR027470">
    <property type="entry name" value="Cation_efflux_CTD"/>
</dbReference>
<dbReference type="PANTHER" id="PTHR43840:SF15">
    <property type="entry name" value="MITOCHONDRIAL METAL TRANSPORTER 1-RELATED"/>
    <property type="match status" value="1"/>
</dbReference>
<feature type="transmembrane region" description="Helical" evidence="6">
    <location>
        <begin position="175"/>
        <end position="193"/>
    </location>
</feature>
<dbReference type="AlphaFoldDB" id="A0A098EBA1"/>
<evidence type="ECO:0000256" key="1">
    <source>
        <dbReference type="ARBA" id="ARBA00004141"/>
    </source>
</evidence>
<reference evidence="9" key="1">
    <citation type="submission" date="2014-09" db="EMBL/GenBank/DDBJ databases">
        <authorList>
            <person name="Probst J Alexander"/>
        </authorList>
    </citation>
    <scope>NUCLEOTIDE SEQUENCE</scope>
</reference>
<evidence type="ECO:0000313" key="9">
    <source>
        <dbReference type="EMBL" id="CEG12295.1"/>
    </source>
</evidence>
<keyword evidence="3 6" id="KW-0812">Transmembrane</keyword>
<feature type="domain" description="Cation efflux protein transmembrane" evidence="7">
    <location>
        <begin position="33"/>
        <end position="230"/>
    </location>
</feature>
<feature type="transmembrane region" description="Helical" evidence="6">
    <location>
        <begin position="199"/>
        <end position="219"/>
    </location>
</feature>
<gene>
    <name evidence="9" type="ORF">MSIBF_A2100004</name>
</gene>
<dbReference type="NCBIfam" id="TIGR01297">
    <property type="entry name" value="CDF"/>
    <property type="match status" value="1"/>
</dbReference>
<keyword evidence="5 6" id="KW-0472">Membrane</keyword>
<evidence type="ECO:0000259" key="7">
    <source>
        <dbReference type="Pfam" id="PF01545"/>
    </source>
</evidence>
<dbReference type="InterPro" id="IPR002524">
    <property type="entry name" value="Cation_efflux"/>
</dbReference>
<protein>
    <submittedName>
        <fullName evidence="9">Putative cation efflux protein</fullName>
    </submittedName>
</protein>
<dbReference type="Gene3D" id="3.30.70.1350">
    <property type="entry name" value="Cation efflux protein, cytoplasmic domain"/>
    <property type="match status" value="1"/>
</dbReference>
<accession>A0A098EBA1</accession>
<feature type="transmembrane region" description="Helical" evidence="6">
    <location>
        <begin position="35"/>
        <end position="55"/>
    </location>
</feature>
<keyword evidence="2" id="KW-0813">Transport</keyword>
<dbReference type="GO" id="GO:0015093">
    <property type="term" value="F:ferrous iron transmembrane transporter activity"/>
    <property type="evidence" value="ECO:0007669"/>
    <property type="project" value="TreeGrafter"/>
</dbReference>
<feature type="transmembrane region" description="Helical" evidence="6">
    <location>
        <begin position="99"/>
        <end position="116"/>
    </location>
</feature>
<evidence type="ECO:0000256" key="2">
    <source>
        <dbReference type="ARBA" id="ARBA00022448"/>
    </source>
</evidence>
<dbReference type="EMBL" id="CCXY01000125">
    <property type="protein sequence ID" value="CEG12295.1"/>
    <property type="molecule type" value="Genomic_DNA"/>
</dbReference>
<dbReference type="SUPFAM" id="SSF160240">
    <property type="entry name" value="Cation efflux protein cytoplasmic domain-like"/>
    <property type="match status" value="1"/>
</dbReference>
<dbReference type="PANTHER" id="PTHR43840">
    <property type="entry name" value="MITOCHONDRIAL METAL TRANSPORTER 1-RELATED"/>
    <property type="match status" value="1"/>
</dbReference>
<proteinExistence type="predicted"/>
<dbReference type="SUPFAM" id="SSF161111">
    <property type="entry name" value="Cation efflux protein transmembrane domain-like"/>
    <property type="match status" value="1"/>
</dbReference>
<dbReference type="GO" id="GO:0015341">
    <property type="term" value="F:zinc efflux antiporter activity"/>
    <property type="evidence" value="ECO:0007669"/>
    <property type="project" value="TreeGrafter"/>
</dbReference>
<keyword evidence="4 6" id="KW-1133">Transmembrane helix</keyword>
<comment type="subcellular location">
    <subcellularLocation>
        <location evidence="1">Membrane</location>
        <topology evidence="1">Multi-pass membrane protein</topology>
    </subcellularLocation>
</comment>
<evidence type="ECO:0000256" key="6">
    <source>
        <dbReference type="SAM" id="Phobius"/>
    </source>
</evidence>
<dbReference type="InterPro" id="IPR050291">
    <property type="entry name" value="CDF_Transporter"/>
</dbReference>
<dbReference type="GO" id="GO:0006882">
    <property type="term" value="P:intracellular zinc ion homeostasis"/>
    <property type="evidence" value="ECO:0007669"/>
    <property type="project" value="TreeGrafter"/>
</dbReference>
<dbReference type="InterPro" id="IPR027469">
    <property type="entry name" value="Cation_efflux_TMD_sf"/>
</dbReference>
<dbReference type="InterPro" id="IPR058533">
    <property type="entry name" value="Cation_efflux_TM"/>
</dbReference>
<evidence type="ECO:0000256" key="4">
    <source>
        <dbReference type="ARBA" id="ARBA00022989"/>
    </source>
</evidence>
<feature type="transmembrane region" description="Helical" evidence="6">
    <location>
        <begin position="61"/>
        <end position="78"/>
    </location>
</feature>
<feature type="domain" description="Cation efflux protein cytoplasmic" evidence="8">
    <location>
        <begin position="234"/>
        <end position="312"/>
    </location>
</feature>
<name>A0A098EBA1_9ZZZZ</name>
<organism evidence="9">
    <name type="scientific">groundwater metagenome</name>
    <dbReference type="NCBI Taxonomy" id="717931"/>
    <lineage>
        <taxon>unclassified sequences</taxon>
        <taxon>metagenomes</taxon>
        <taxon>ecological metagenomes</taxon>
    </lineage>
</organism>
<evidence type="ECO:0000256" key="3">
    <source>
        <dbReference type="ARBA" id="ARBA00022692"/>
    </source>
</evidence>
<dbReference type="Pfam" id="PF01545">
    <property type="entry name" value="Cation_efflux"/>
    <property type="match status" value="1"/>
</dbReference>
<dbReference type="GO" id="GO:0005886">
    <property type="term" value="C:plasma membrane"/>
    <property type="evidence" value="ECO:0007669"/>
    <property type="project" value="TreeGrafter"/>
</dbReference>
<dbReference type="Pfam" id="PF16916">
    <property type="entry name" value="ZT_dimer"/>
    <property type="match status" value="1"/>
</dbReference>
<feature type="transmembrane region" description="Helical" evidence="6">
    <location>
        <begin position="136"/>
        <end position="154"/>
    </location>
</feature>
<evidence type="ECO:0000259" key="8">
    <source>
        <dbReference type="Pfam" id="PF16916"/>
    </source>
</evidence>